<keyword evidence="3" id="KW-1185">Reference proteome</keyword>
<gene>
    <name evidence="2" type="ORF">SLS59_006322</name>
</gene>
<sequence length="333" mass="35938">MGTLSVPVRPSSTSIARTTSHPDLNAALRNCAKRPLSDQANFDISTASMTAAQAVHQTNKKESRDMLQSRMPTPNPFMLAPQRQDSDISMRDGSSNFSSLSRFERGPAQLGSKIGSAHAPSAGGNLKSRKEGLATDDSDLLNVEVRHDQDLLPDMDASTTAKSRRAANDPDRTPRSRQNDVSTNVPKDVEIIDVDAIDPSLVAEATAGLAGLSPFKPSHKAGKSSISSTGRLERQLYSALSEELGSFQAETNDVAMSLELTQALSITGTYSDLSGSTMLNPTVDEFEPFGKRKRQGTIGNDRDLIPMKKKEKAQPASIEDDDIPEDMPRLRGD</sequence>
<dbReference type="Proteomes" id="UP001521222">
    <property type="component" value="Unassembled WGS sequence"/>
</dbReference>
<comment type="caution">
    <text evidence="2">The sequence shown here is derived from an EMBL/GenBank/DDBJ whole genome shotgun (WGS) entry which is preliminary data.</text>
</comment>
<feature type="compositionally biased region" description="Basic and acidic residues" evidence="1">
    <location>
        <begin position="166"/>
        <end position="178"/>
    </location>
</feature>
<feature type="region of interest" description="Disordered" evidence="1">
    <location>
        <begin position="58"/>
        <end position="184"/>
    </location>
</feature>
<name>A0ABR3R4D6_9PLEO</name>
<protein>
    <submittedName>
        <fullName evidence="2">Uncharacterized protein</fullName>
    </submittedName>
</protein>
<proteinExistence type="predicted"/>
<feature type="compositionally biased region" description="Polar residues" evidence="1">
    <location>
        <begin position="92"/>
        <end position="101"/>
    </location>
</feature>
<evidence type="ECO:0000313" key="3">
    <source>
        <dbReference type="Proteomes" id="UP001521222"/>
    </source>
</evidence>
<feature type="region of interest" description="Disordered" evidence="1">
    <location>
        <begin position="1"/>
        <end position="20"/>
    </location>
</feature>
<feature type="region of interest" description="Disordered" evidence="1">
    <location>
        <begin position="292"/>
        <end position="333"/>
    </location>
</feature>
<reference evidence="2 3" key="1">
    <citation type="submission" date="2024-02" db="EMBL/GenBank/DDBJ databases">
        <title>De novo assembly and annotation of 12 fungi associated with fruit tree decline syndrome in Ontario, Canada.</title>
        <authorList>
            <person name="Sulman M."/>
            <person name="Ellouze W."/>
            <person name="Ilyukhin E."/>
        </authorList>
    </citation>
    <scope>NUCLEOTIDE SEQUENCE [LARGE SCALE GENOMIC DNA]</scope>
    <source>
        <strain evidence="2 3">M97-236</strain>
    </source>
</reference>
<organism evidence="2 3">
    <name type="scientific">Nothophoma quercina</name>
    <dbReference type="NCBI Taxonomy" id="749835"/>
    <lineage>
        <taxon>Eukaryota</taxon>
        <taxon>Fungi</taxon>
        <taxon>Dikarya</taxon>
        <taxon>Ascomycota</taxon>
        <taxon>Pezizomycotina</taxon>
        <taxon>Dothideomycetes</taxon>
        <taxon>Pleosporomycetidae</taxon>
        <taxon>Pleosporales</taxon>
        <taxon>Pleosporineae</taxon>
        <taxon>Didymellaceae</taxon>
        <taxon>Nothophoma</taxon>
    </lineage>
</organism>
<dbReference type="EMBL" id="JAKIXB020000020">
    <property type="protein sequence ID" value="KAL1599305.1"/>
    <property type="molecule type" value="Genomic_DNA"/>
</dbReference>
<feature type="compositionally biased region" description="Polar residues" evidence="1">
    <location>
        <begin position="10"/>
        <end position="20"/>
    </location>
</feature>
<accession>A0ABR3R4D6</accession>
<evidence type="ECO:0000313" key="2">
    <source>
        <dbReference type="EMBL" id="KAL1599305.1"/>
    </source>
</evidence>
<evidence type="ECO:0000256" key="1">
    <source>
        <dbReference type="SAM" id="MobiDB-lite"/>
    </source>
</evidence>